<dbReference type="InterPro" id="IPR004026">
    <property type="entry name" value="Ada_DNA_repair_Zn-bd"/>
</dbReference>
<dbReference type="EC" id="3.2.2.21" evidence="3"/>
<dbReference type="InterPro" id="IPR023170">
    <property type="entry name" value="HhH_base_excis_C"/>
</dbReference>
<proteinExistence type="predicted"/>
<dbReference type="SUPFAM" id="SSF55945">
    <property type="entry name" value="TATA-box binding protein-like"/>
    <property type="match status" value="1"/>
</dbReference>
<keyword evidence="16" id="KW-1185">Reference proteome</keyword>
<dbReference type="Pfam" id="PF06029">
    <property type="entry name" value="AlkA_N"/>
    <property type="match status" value="1"/>
</dbReference>
<reference evidence="15 16" key="1">
    <citation type="submission" date="2021-02" db="EMBL/GenBank/DDBJ databases">
        <title>Niveibacterium changnyeongensis HC41.</title>
        <authorList>
            <person name="Kang M."/>
        </authorList>
    </citation>
    <scope>NUCLEOTIDE SEQUENCE [LARGE SCALE GENOMIC DNA]</scope>
    <source>
        <strain evidence="15 16">HC41</strain>
    </source>
</reference>
<dbReference type="Gene3D" id="1.10.10.60">
    <property type="entry name" value="Homeodomain-like"/>
    <property type="match status" value="2"/>
</dbReference>
<evidence type="ECO:0000256" key="7">
    <source>
        <dbReference type="ARBA" id="ARBA00022763"/>
    </source>
</evidence>
<dbReference type="PROSITE" id="PS00041">
    <property type="entry name" value="HTH_ARAC_FAMILY_1"/>
    <property type="match status" value="1"/>
</dbReference>
<dbReference type="SUPFAM" id="SSF57884">
    <property type="entry name" value="Ada DNA repair protein, N-terminal domain (N-Ada 10)"/>
    <property type="match status" value="1"/>
</dbReference>
<dbReference type="Gene3D" id="1.10.1670.10">
    <property type="entry name" value="Helix-hairpin-Helix base-excision DNA repair enzymes (C-terminal)"/>
    <property type="match status" value="1"/>
</dbReference>
<evidence type="ECO:0000256" key="12">
    <source>
        <dbReference type="ARBA" id="ARBA00023163"/>
    </source>
</evidence>
<comment type="cofactor">
    <cofactor evidence="2">
        <name>Zn(2+)</name>
        <dbReference type="ChEBI" id="CHEBI:29105"/>
    </cofactor>
</comment>
<dbReference type="SMART" id="SM01009">
    <property type="entry name" value="AlkA_N"/>
    <property type="match status" value="1"/>
</dbReference>
<protein>
    <recommendedName>
        <fullName evidence="3">DNA-3-methyladenine glycosylase II</fullName>
        <ecNumber evidence="3">3.2.2.21</ecNumber>
    </recommendedName>
</protein>
<evidence type="ECO:0000256" key="3">
    <source>
        <dbReference type="ARBA" id="ARBA00012000"/>
    </source>
</evidence>
<evidence type="ECO:0000256" key="10">
    <source>
        <dbReference type="ARBA" id="ARBA00023125"/>
    </source>
</evidence>
<dbReference type="Pfam" id="PF02805">
    <property type="entry name" value="Ada_Zn_binding"/>
    <property type="match status" value="1"/>
</dbReference>
<evidence type="ECO:0000313" key="16">
    <source>
        <dbReference type="Proteomes" id="UP000663570"/>
    </source>
</evidence>
<accession>A0ABX7M4G4</accession>
<dbReference type="Gene3D" id="3.30.310.20">
    <property type="entry name" value="DNA-3-methyladenine glycosylase AlkA, N-terminal domain"/>
    <property type="match status" value="1"/>
</dbReference>
<dbReference type="Pfam" id="PF00730">
    <property type="entry name" value="HhH-GPD"/>
    <property type="match status" value="1"/>
</dbReference>
<dbReference type="Proteomes" id="UP000663570">
    <property type="component" value="Chromosome"/>
</dbReference>
<dbReference type="EMBL" id="CP071060">
    <property type="protein sequence ID" value="QSI75658.1"/>
    <property type="molecule type" value="Genomic_DNA"/>
</dbReference>
<dbReference type="InterPro" id="IPR020449">
    <property type="entry name" value="Tscrpt_reg_AraC-type_HTH"/>
</dbReference>
<dbReference type="SUPFAM" id="SSF48150">
    <property type="entry name" value="DNA-glycosylase"/>
    <property type="match status" value="1"/>
</dbReference>
<feature type="domain" description="HTH araC/xylS-type" evidence="14">
    <location>
        <begin position="101"/>
        <end position="199"/>
    </location>
</feature>
<dbReference type="InterPro" id="IPR009057">
    <property type="entry name" value="Homeodomain-like_sf"/>
</dbReference>
<dbReference type="InterPro" id="IPR051912">
    <property type="entry name" value="Alkylbase_DNA_Glycosylase/TA"/>
</dbReference>
<dbReference type="PANTHER" id="PTHR43003:SF13">
    <property type="entry name" value="DNA-3-METHYLADENINE GLYCOSYLASE 2"/>
    <property type="match status" value="1"/>
</dbReference>
<name>A0ABX7M4G4_9RHOO</name>
<dbReference type="SMART" id="SM00478">
    <property type="entry name" value="ENDO3c"/>
    <property type="match status" value="1"/>
</dbReference>
<dbReference type="PANTHER" id="PTHR43003">
    <property type="entry name" value="DNA-3-METHYLADENINE GLYCOSYLASE"/>
    <property type="match status" value="1"/>
</dbReference>
<keyword evidence="13" id="KW-0234">DNA repair</keyword>
<evidence type="ECO:0000256" key="9">
    <source>
        <dbReference type="ARBA" id="ARBA00023015"/>
    </source>
</evidence>
<dbReference type="InterPro" id="IPR010316">
    <property type="entry name" value="AlkA_N"/>
</dbReference>
<keyword evidence="6" id="KW-0479">Metal-binding</keyword>
<dbReference type="PRINTS" id="PR00032">
    <property type="entry name" value="HTHARAC"/>
</dbReference>
<dbReference type="Gene3D" id="1.10.340.30">
    <property type="entry name" value="Hypothetical protein, domain 2"/>
    <property type="match status" value="1"/>
</dbReference>
<evidence type="ECO:0000256" key="2">
    <source>
        <dbReference type="ARBA" id="ARBA00001947"/>
    </source>
</evidence>
<evidence type="ECO:0000256" key="1">
    <source>
        <dbReference type="ARBA" id="ARBA00000086"/>
    </source>
</evidence>
<evidence type="ECO:0000313" key="15">
    <source>
        <dbReference type="EMBL" id="QSI75658.1"/>
    </source>
</evidence>
<dbReference type="InterPro" id="IPR035451">
    <property type="entry name" value="Ada-like_dom_sf"/>
</dbReference>
<keyword evidence="9" id="KW-0805">Transcription regulation</keyword>
<evidence type="ECO:0000256" key="8">
    <source>
        <dbReference type="ARBA" id="ARBA00022833"/>
    </source>
</evidence>
<evidence type="ECO:0000256" key="4">
    <source>
        <dbReference type="ARBA" id="ARBA00022603"/>
    </source>
</evidence>
<keyword evidence="5" id="KW-0808">Transferase</keyword>
<evidence type="ECO:0000256" key="13">
    <source>
        <dbReference type="ARBA" id="ARBA00023204"/>
    </source>
</evidence>
<dbReference type="InterPro" id="IPR018060">
    <property type="entry name" value="HTH_AraC"/>
</dbReference>
<evidence type="ECO:0000256" key="11">
    <source>
        <dbReference type="ARBA" id="ARBA00023159"/>
    </source>
</evidence>
<sequence>MNRSSYIDGQVGDDNTGSHNAHYAALVARDSRFDGRFYVGVTSTGVYCRPVCRVRTPKAANCLFFANPAAAEAAGFRPCLRCRPELAPGQAGIDSASRLAWAAAQRIEAGQLDDQGIEGLAARLGITDRHLRRIFADTFGVTPVAYAQTQRLLMAKRLLADTALPITEVALAAGFGSLRRFNTLFQSHYGLTPSDLRRASGAPVSGEGLRFELAFRPPFDWPRLLGFLAGRCVAGVEEVEDSIYRRSVRIEQGGIVHLGWLSLTLADGRNAVAATVSPSLVRVLQAVLAGVRRLCDLACEPDAVARVLGPLAADAPGLRVPGAFDGFEMSVRAVLGQQVTVKAAHTIAGRFVAAFGDEVATPFAGIRRVFPAPQRIAQASVEEIASLGIVRQRTHAILALANEIASGRLDLGPAADVAATLAKLEALPGIGRWTAQYIALRALGWPDAWPSGDVALIKSLGVASVREADAAAEVWRPWRGYATLHLWRRLSEPAPTKRENP</sequence>
<evidence type="ECO:0000259" key="14">
    <source>
        <dbReference type="PROSITE" id="PS01124"/>
    </source>
</evidence>
<dbReference type="InterPro" id="IPR018062">
    <property type="entry name" value="HTH_AraC-typ_CS"/>
</dbReference>
<dbReference type="RefSeq" id="WP_206253449.1">
    <property type="nucleotide sequence ID" value="NZ_CP071060.1"/>
</dbReference>
<organism evidence="15 16">
    <name type="scientific">Niveibacterium microcysteis</name>
    <dbReference type="NCBI Taxonomy" id="2811415"/>
    <lineage>
        <taxon>Bacteria</taxon>
        <taxon>Pseudomonadati</taxon>
        <taxon>Pseudomonadota</taxon>
        <taxon>Betaproteobacteria</taxon>
        <taxon>Rhodocyclales</taxon>
        <taxon>Rhodocyclaceae</taxon>
        <taxon>Niveibacterium</taxon>
    </lineage>
</organism>
<keyword evidence="8" id="KW-0862">Zinc</keyword>
<gene>
    <name evidence="15" type="ORF">JY500_14290</name>
</gene>
<dbReference type="SMART" id="SM00342">
    <property type="entry name" value="HTH_ARAC"/>
    <property type="match status" value="1"/>
</dbReference>
<keyword evidence="11" id="KW-0010">Activator</keyword>
<keyword evidence="10" id="KW-0238">DNA-binding</keyword>
<evidence type="ECO:0000256" key="6">
    <source>
        <dbReference type="ARBA" id="ARBA00022723"/>
    </source>
</evidence>
<dbReference type="PROSITE" id="PS01124">
    <property type="entry name" value="HTH_ARAC_FAMILY_2"/>
    <property type="match status" value="1"/>
</dbReference>
<keyword evidence="12" id="KW-0804">Transcription</keyword>
<dbReference type="InterPro" id="IPR011257">
    <property type="entry name" value="DNA_glycosylase"/>
</dbReference>
<dbReference type="InterPro" id="IPR003265">
    <property type="entry name" value="HhH-GPD_domain"/>
</dbReference>
<dbReference type="Gene3D" id="3.40.10.10">
    <property type="entry name" value="DNA Methylphosphotriester Repair Domain"/>
    <property type="match status" value="1"/>
</dbReference>
<keyword evidence="4" id="KW-0489">Methyltransferase</keyword>
<comment type="catalytic activity">
    <reaction evidence="1">
        <text>Hydrolysis of alkylated DNA, releasing 3-methyladenine, 3-methylguanine, 7-methylguanine and 7-methyladenine.</text>
        <dbReference type="EC" id="3.2.2.21"/>
    </reaction>
</comment>
<dbReference type="Pfam" id="PF12833">
    <property type="entry name" value="HTH_18"/>
    <property type="match status" value="1"/>
</dbReference>
<keyword evidence="7" id="KW-0227">DNA damage</keyword>
<evidence type="ECO:0000256" key="5">
    <source>
        <dbReference type="ARBA" id="ARBA00022679"/>
    </source>
</evidence>
<dbReference type="SUPFAM" id="SSF46689">
    <property type="entry name" value="Homeodomain-like"/>
    <property type="match status" value="2"/>
</dbReference>
<dbReference type="CDD" id="cd00056">
    <property type="entry name" value="ENDO3c"/>
    <property type="match status" value="1"/>
</dbReference>
<dbReference type="InterPro" id="IPR037046">
    <property type="entry name" value="AlkA_N_sf"/>
</dbReference>